<dbReference type="InterPro" id="IPR038770">
    <property type="entry name" value="Na+/solute_symporter_sf"/>
</dbReference>
<organism evidence="10 11">
    <name type="scientific">Pseudopedobacter saltans (strain ATCC 51119 / DSM 12145 / JCM 21818 / CCUG 39354 / LMG 10337 / NBRC 100064 / NCIMB 13643)</name>
    <name type="common">Pedobacter saltans</name>
    <dbReference type="NCBI Taxonomy" id="762903"/>
    <lineage>
        <taxon>Bacteria</taxon>
        <taxon>Pseudomonadati</taxon>
        <taxon>Bacteroidota</taxon>
        <taxon>Sphingobacteriia</taxon>
        <taxon>Sphingobacteriales</taxon>
        <taxon>Sphingobacteriaceae</taxon>
        <taxon>Pseudopedobacter</taxon>
    </lineage>
</organism>
<dbReference type="eggNOG" id="COG0490">
    <property type="taxonomic scope" value="Bacteria"/>
</dbReference>
<evidence type="ECO:0000313" key="11">
    <source>
        <dbReference type="Proteomes" id="UP000000310"/>
    </source>
</evidence>
<feature type="transmembrane region" description="Helical" evidence="8">
    <location>
        <begin position="423"/>
        <end position="446"/>
    </location>
</feature>
<dbReference type="PROSITE" id="PS51202">
    <property type="entry name" value="RCK_C"/>
    <property type="match status" value="2"/>
</dbReference>
<evidence type="ECO:0000256" key="4">
    <source>
        <dbReference type="ARBA" id="ARBA00022538"/>
    </source>
</evidence>
<feature type="transmembrane region" description="Helical" evidence="8">
    <location>
        <begin position="32"/>
        <end position="49"/>
    </location>
</feature>
<keyword evidence="4" id="KW-0633">Potassium transport</keyword>
<protein>
    <submittedName>
        <fullName evidence="10">Transporter, CPA2 family</fullName>
    </submittedName>
</protein>
<dbReference type="Proteomes" id="UP000000310">
    <property type="component" value="Chromosome"/>
</dbReference>
<dbReference type="InterPro" id="IPR036721">
    <property type="entry name" value="RCK_C_sf"/>
</dbReference>
<dbReference type="GO" id="GO:0008324">
    <property type="term" value="F:monoatomic cation transmembrane transporter activity"/>
    <property type="evidence" value="ECO:0007669"/>
    <property type="project" value="InterPro"/>
</dbReference>
<accession>F0SBI1</accession>
<keyword evidence="7 8" id="KW-0472">Membrane</keyword>
<evidence type="ECO:0000313" key="10">
    <source>
        <dbReference type="EMBL" id="ADY51627.1"/>
    </source>
</evidence>
<dbReference type="Gene3D" id="3.30.70.1450">
    <property type="entry name" value="Regulator of K+ conductance, C-terminal domain"/>
    <property type="match status" value="2"/>
</dbReference>
<keyword evidence="3" id="KW-0813">Transport</keyword>
<evidence type="ECO:0000256" key="3">
    <source>
        <dbReference type="ARBA" id="ARBA00022448"/>
    </source>
</evidence>
<dbReference type="EMBL" id="CP002545">
    <property type="protein sequence ID" value="ADY51627.1"/>
    <property type="molecule type" value="Genomic_DNA"/>
</dbReference>
<feature type="transmembrane region" description="Helical" evidence="8">
    <location>
        <begin position="191"/>
        <end position="210"/>
    </location>
</feature>
<evidence type="ECO:0000256" key="6">
    <source>
        <dbReference type="ARBA" id="ARBA00022989"/>
    </source>
</evidence>
<dbReference type="SUPFAM" id="SSF116726">
    <property type="entry name" value="TrkA C-terminal domain-like"/>
    <property type="match status" value="2"/>
</dbReference>
<evidence type="ECO:0000256" key="1">
    <source>
        <dbReference type="ARBA" id="ARBA00004141"/>
    </source>
</evidence>
<gene>
    <name evidence="10" type="ordered locus">Pedsa_1056</name>
</gene>
<feature type="transmembrane region" description="Helical" evidence="8">
    <location>
        <begin position="150"/>
        <end position="171"/>
    </location>
</feature>
<proteinExistence type="inferred from homology"/>
<dbReference type="GO" id="GO:0015297">
    <property type="term" value="F:antiporter activity"/>
    <property type="evidence" value="ECO:0007669"/>
    <property type="project" value="InterPro"/>
</dbReference>
<dbReference type="PANTHER" id="PTHR42751">
    <property type="entry name" value="SODIUM/HYDROGEN EXCHANGER FAMILY/TRKA DOMAIN PROTEIN"/>
    <property type="match status" value="1"/>
</dbReference>
<feature type="transmembrane region" description="Helical" evidence="8">
    <location>
        <begin position="526"/>
        <end position="544"/>
    </location>
</feature>
<comment type="subcellular location">
    <subcellularLocation>
        <location evidence="1">Membrane</location>
        <topology evidence="1">Multi-pass membrane protein</topology>
    </subcellularLocation>
</comment>
<evidence type="ECO:0000256" key="7">
    <source>
        <dbReference type="ARBA" id="ARBA00023136"/>
    </source>
</evidence>
<dbReference type="Pfam" id="PF02080">
    <property type="entry name" value="TrkA_C"/>
    <property type="match status" value="2"/>
</dbReference>
<dbReference type="HOGENOM" id="CLU_020579_0_0_10"/>
<comment type="similarity">
    <text evidence="2">Belongs to the monovalent cation:proton antiporter 2 (CPA2) transporter (TC 2.A.37) family.</text>
</comment>
<dbReference type="GO" id="GO:0006813">
    <property type="term" value="P:potassium ion transport"/>
    <property type="evidence" value="ECO:0007669"/>
    <property type="project" value="UniProtKB-KW"/>
</dbReference>
<dbReference type="GO" id="GO:0016020">
    <property type="term" value="C:membrane"/>
    <property type="evidence" value="ECO:0007669"/>
    <property type="project" value="UniProtKB-SubCell"/>
</dbReference>
<feature type="transmembrane region" description="Helical" evidence="8">
    <location>
        <begin position="92"/>
        <end position="114"/>
    </location>
</feature>
<dbReference type="Pfam" id="PF00999">
    <property type="entry name" value="Na_H_Exchanger"/>
    <property type="match status" value="1"/>
</dbReference>
<keyword evidence="11" id="KW-1185">Reference proteome</keyword>
<dbReference type="OrthoDB" id="9781411at2"/>
<feature type="domain" description="RCK C-terminal" evidence="9">
    <location>
        <begin position="655"/>
        <end position="736"/>
    </location>
</feature>
<evidence type="ECO:0000256" key="8">
    <source>
        <dbReference type="SAM" id="Phobius"/>
    </source>
</evidence>
<feature type="transmembrane region" description="Helical" evidence="8">
    <location>
        <begin position="298"/>
        <end position="320"/>
    </location>
</feature>
<dbReference type="AlphaFoldDB" id="F0SBI1"/>
<feature type="transmembrane region" description="Helical" evidence="8">
    <location>
        <begin position="358"/>
        <end position="378"/>
    </location>
</feature>
<evidence type="ECO:0000256" key="2">
    <source>
        <dbReference type="ARBA" id="ARBA00005551"/>
    </source>
</evidence>
<feature type="transmembrane region" description="Helical" evidence="8">
    <location>
        <begin position="6"/>
        <end position="25"/>
    </location>
</feature>
<reference evidence="11" key="2">
    <citation type="submission" date="2011-02" db="EMBL/GenBank/DDBJ databases">
        <title>The complete genome of Pedobacter saltans DSM 12145.</title>
        <authorList>
            <consortium name="US DOE Joint Genome Institute (JGI-PGF)"/>
            <person name="Lucas S."/>
            <person name="Copeland A."/>
            <person name="Lapidus A."/>
            <person name="Bruce D."/>
            <person name="Goodwin L."/>
            <person name="Pitluck S."/>
            <person name="Kyrpides N."/>
            <person name="Mavromatis K."/>
            <person name="Pagani I."/>
            <person name="Ivanova N."/>
            <person name="Ovchinnikova G."/>
            <person name="Lu M."/>
            <person name="Detter J.C."/>
            <person name="Han C."/>
            <person name="Land M."/>
            <person name="Hauser L."/>
            <person name="Markowitz V."/>
            <person name="Cheng J.-F."/>
            <person name="Hugenholtz P."/>
            <person name="Woyke T."/>
            <person name="Wu D."/>
            <person name="Tindall B."/>
            <person name="Pomrenke H.G."/>
            <person name="Brambilla E."/>
            <person name="Klenk H.-P."/>
            <person name="Eisen J.A."/>
        </authorList>
    </citation>
    <scope>NUCLEOTIDE SEQUENCE [LARGE SCALE GENOMIC DNA]</scope>
    <source>
        <strain evidence="11">ATCC 51119 / DSM 12145 / JCM 21818 / LMG 10337 / NBRC 100064 / NCIMB 13643</strain>
    </source>
</reference>
<dbReference type="GO" id="GO:1902600">
    <property type="term" value="P:proton transmembrane transport"/>
    <property type="evidence" value="ECO:0007669"/>
    <property type="project" value="InterPro"/>
</dbReference>
<evidence type="ECO:0000256" key="5">
    <source>
        <dbReference type="ARBA" id="ARBA00022692"/>
    </source>
</evidence>
<keyword evidence="4" id="KW-0630">Potassium</keyword>
<dbReference type="RefSeq" id="WP_013632126.1">
    <property type="nucleotide sequence ID" value="NC_015177.1"/>
</dbReference>
<dbReference type="eggNOG" id="COG0475">
    <property type="taxonomic scope" value="Bacteria"/>
</dbReference>
<keyword evidence="5 8" id="KW-0812">Transmembrane</keyword>
<feature type="transmembrane region" description="Helical" evidence="8">
    <location>
        <begin position="61"/>
        <end position="80"/>
    </location>
</feature>
<dbReference type="InterPro" id="IPR006153">
    <property type="entry name" value="Cation/H_exchanger_TM"/>
</dbReference>
<feature type="transmembrane region" description="Helical" evidence="8">
    <location>
        <begin position="332"/>
        <end position="352"/>
    </location>
</feature>
<dbReference type="KEGG" id="psn:Pedsa_1056"/>
<keyword evidence="4" id="KW-0406">Ion transport</keyword>
<dbReference type="Gene3D" id="1.20.1530.20">
    <property type="match status" value="1"/>
</dbReference>
<evidence type="ECO:0000259" key="9">
    <source>
        <dbReference type="PROSITE" id="PS51202"/>
    </source>
</evidence>
<feature type="domain" description="RCK C-terminal" evidence="9">
    <location>
        <begin position="569"/>
        <end position="653"/>
    </location>
</feature>
<dbReference type="InterPro" id="IPR006037">
    <property type="entry name" value="RCK_C"/>
</dbReference>
<reference evidence="10 11" key="1">
    <citation type="journal article" date="2011" name="Stand. Genomic Sci.">
        <title>Complete genome sequence of the gliding, heparinolytic Pedobacter saltans type strain (113).</title>
        <authorList>
            <person name="Liolios K."/>
            <person name="Sikorski J."/>
            <person name="Lu M."/>
            <person name="Nolan M."/>
            <person name="Lapidus A."/>
            <person name="Lucas S."/>
            <person name="Hammon N."/>
            <person name="Deshpande S."/>
            <person name="Cheng J.F."/>
            <person name="Tapia R."/>
            <person name="Han C."/>
            <person name="Goodwin L."/>
            <person name="Pitluck S."/>
            <person name="Huntemann M."/>
            <person name="Ivanova N."/>
            <person name="Pagani I."/>
            <person name="Mavromatis K."/>
            <person name="Ovchinikova G."/>
            <person name="Pati A."/>
            <person name="Chen A."/>
            <person name="Palaniappan K."/>
            <person name="Land M."/>
            <person name="Hauser L."/>
            <person name="Brambilla E.M."/>
            <person name="Kotsyurbenko O."/>
            <person name="Rohde M."/>
            <person name="Tindall B.J."/>
            <person name="Abt B."/>
            <person name="Goker M."/>
            <person name="Detter J.C."/>
            <person name="Woyke T."/>
            <person name="Bristow J."/>
            <person name="Eisen J.A."/>
            <person name="Markowitz V."/>
            <person name="Hugenholtz P."/>
            <person name="Klenk H.P."/>
            <person name="Kyrpides N.C."/>
        </authorList>
    </citation>
    <scope>NUCLEOTIDE SEQUENCE [LARGE SCALE GENOMIC DNA]</scope>
    <source>
        <strain evidence="11">ATCC 51119 / DSM 12145 / JCM 21818 / LMG 10337 / NBRC 100064 / NCIMB 13643</strain>
    </source>
</reference>
<dbReference type="PANTHER" id="PTHR42751:SF3">
    <property type="entry name" value="SODIUM_GLUTAMATE SYMPORTER"/>
    <property type="match status" value="1"/>
</dbReference>
<feature type="transmembrane region" description="Helical" evidence="8">
    <location>
        <begin position="120"/>
        <end position="138"/>
    </location>
</feature>
<name>F0SBI1_PSESL</name>
<feature type="transmembrane region" description="Helical" evidence="8">
    <location>
        <begin position="500"/>
        <end position="520"/>
    </location>
</feature>
<dbReference type="STRING" id="762903.Pedsa_1056"/>
<keyword evidence="6 8" id="KW-1133">Transmembrane helix</keyword>
<feature type="transmembrane region" description="Helical" evidence="8">
    <location>
        <begin position="458"/>
        <end position="479"/>
    </location>
</feature>
<sequence>MIHLPNLIADLGLLLGAAAVITLIFKYLKQPVVLGYLIAGFLVGPHFKLFPTIVEQDNVQVWAEIGVVFLLFSLGLEFSFKKLMKVGGSASISAMSEIVIMLAIGYFTGQMFGWSKMDSIFLGAILSVSSTTIIIRAFEEVGVKGQKFASLVFGVLIVEDLATIVLLVILSTLAVSQHFAGAEMMFSVMKLVFFLTLWFIGGIFFIPTLLKRIKPMLSDEMLLIISLSLCLLMVYLASEAGFSPALGAFIMGSILAETNQGIKIEHLVTPIKDLFGAVFFVSVGMMIDPTVLQEYWAPVLIIIVITIVGKLFSSGLGALISGQPLKTSIQTGLSLAQIGEFSFIIATLGATLDVTSAFLYPITVAVSAITTFTTPYMIKLSFPLANKIVAALPKRWRENLDKYSSATQSVSATTNWQTFLKKYIINTVVYLIFSIALIILSTNYLYPFLQEQSEGAAWGIIATIAITIAGLSPFLYALGFRNLYDENAQKLLNHKIYRNIIYVMRILRYVLAVGLIIVVLNNLLSFQAAIIAFLVICVCLIIFGDQIKKNYIKIEERFLTNFKSNVEDIEIPVLAPWDAHFTEITVKPESLAVGKTLEELKWREKSGINVASISRGELNIHLPARDTVIYPGDKLYIIGTDTQIKKINSLLRPEKNVKETDNLYKPSLERIIVNKDSYLYGKSLKESDIRNYADGIVVGIERNGHRIVNPESNWVFEENDLVWIVGDHKKIITTLR</sequence>
<feature type="transmembrane region" description="Helical" evidence="8">
    <location>
        <begin position="222"/>
        <end position="238"/>
    </location>
</feature>